<keyword evidence="1" id="KW-0472">Membrane</keyword>
<organism evidence="3 4">
    <name type="scientific">Xanthobacter autotrophicus</name>
    <dbReference type="NCBI Taxonomy" id="280"/>
    <lineage>
        <taxon>Bacteria</taxon>
        <taxon>Pseudomonadati</taxon>
        <taxon>Pseudomonadota</taxon>
        <taxon>Alphaproteobacteria</taxon>
        <taxon>Hyphomicrobiales</taxon>
        <taxon>Xanthobacteraceae</taxon>
        <taxon>Xanthobacter</taxon>
    </lineage>
</organism>
<protein>
    <recommendedName>
        <fullName evidence="2">Glycine zipper domain-containing protein</fullName>
    </recommendedName>
</protein>
<sequence length="205" mass="20576">MIVLGTRVPKPAPNPPCDARAVPDRMVSGSAAANAGRAVSRSIAVTARLRPFTGTGVGCRTVGKLHVGQTFRSSGVHVGFARSASIAARHRPHTVAAERKTMTQRPGLALVLAVAAFVGAASPAFAQNSTVGGALIGGTAGALIGGAATGSAGGVAAGAIIGGTTGAIIGNQQDRNRAYYFWGNDGRCYLRQSNGAVVRVSRGNC</sequence>
<comment type="caution">
    <text evidence="3">The sequence shown here is derived from an EMBL/GenBank/DDBJ whole genome shotgun (WGS) entry which is preliminary data.</text>
</comment>
<dbReference type="OrthoDB" id="8457021at2"/>
<evidence type="ECO:0000313" key="4">
    <source>
        <dbReference type="Proteomes" id="UP000305131"/>
    </source>
</evidence>
<proteinExistence type="predicted"/>
<evidence type="ECO:0000313" key="3">
    <source>
        <dbReference type="EMBL" id="TLX41255.1"/>
    </source>
</evidence>
<name>A0A6C1KAA6_XANAU</name>
<gene>
    <name evidence="3" type="ORF">FBQ73_20245</name>
</gene>
<feature type="domain" description="Glycine zipper" evidence="2">
    <location>
        <begin position="132"/>
        <end position="176"/>
    </location>
</feature>
<dbReference type="InterPro" id="IPR039567">
    <property type="entry name" value="Gly-zipper"/>
</dbReference>
<reference evidence="3 4" key="1">
    <citation type="submission" date="2019-05" db="EMBL/GenBank/DDBJ databases">
        <authorList>
            <person name="Zhou X."/>
        </authorList>
    </citation>
    <scope>NUCLEOTIDE SEQUENCE [LARGE SCALE GENOMIC DNA]</scope>
    <source>
        <strain evidence="3 4">DSM 432</strain>
    </source>
</reference>
<dbReference type="EMBL" id="VAUP01000038">
    <property type="protein sequence ID" value="TLX41255.1"/>
    <property type="molecule type" value="Genomic_DNA"/>
</dbReference>
<evidence type="ECO:0000256" key="1">
    <source>
        <dbReference type="SAM" id="Phobius"/>
    </source>
</evidence>
<feature type="transmembrane region" description="Helical" evidence="1">
    <location>
        <begin position="108"/>
        <end position="126"/>
    </location>
</feature>
<dbReference type="Proteomes" id="UP000305131">
    <property type="component" value="Unassembled WGS sequence"/>
</dbReference>
<dbReference type="Pfam" id="PF13488">
    <property type="entry name" value="Gly-zipper_Omp"/>
    <property type="match status" value="1"/>
</dbReference>
<keyword evidence="1" id="KW-0812">Transmembrane</keyword>
<accession>A0A6C1KAA6</accession>
<dbReference type="AlphaFoldDB" id="A0A6C1KAA6"/>
<keyword evidence="1" id="KW-1133">Transmembrane helix</keyword>
<evidence type="ECO:0000259" key="2">
    <source>
        <dbReference type="Pfam" id="PF13488"/>
    </source>
</evidence>